<accession>A0A815KGY6</accession>
<dbReference type="EMBL" id="CAJNOU010001374">
    <property type="protein sequence ID" value="CAF1194761.1"/>
    <property type="molecule type" value="Genomic_DNA"/>
</dbReference>
<organism evidence="3 4">
    <name type="scientific">Rotaria sordida</name>
    <dbReference type="NCBI Taxonomy" id="392033"/>
    <lineage>
        <taxon>Eukaryota</taxon>
        <taxon>Metazoa</taxon>
        <taxon>Spiralia</taxon>
        <taxon>Gnathifera</taxon>
        <taxon>Rotifera</taxon>
        <taxon>Eurotatoria</taxon>
        <taxon>Bdelloidea</taxon>
        <taxon>Philodinida</taxon>
        <taxon>Philodinidae</taxon>
        <taxon>Rotaria</taxon>
    </lineage>
</organism>
<dbReference type="AlphaFoldDB" id="A0A815KGY6"/>
<protein>
    <submittedName>
        <fullName evidence="3">Uncharacterized protein</fullName>
    </submittedName>
</protein>
<dbReference type="Proteomes" id="UP000663864">
    <property type="component" value="Unassembled WGS sequence"/>
</dbReference>
<proteinExistence type="predicted"/>
<reference evidence="3" key="1">
    <citation type="submission" date="2021-02" db="EMBL/GenBank/DDBJ databases">
        <authorList>
            <person name="Nowell W R."/>
        </authorList>
    </citation>
    <scope>NUCLEOTIDE SEQUENCE</scope>
</reference>
<name>A0A815KGY6_9BILA</name>
<evidence type="ECO:0000313" key="1">
    <source>
        <dbReference type="EMBL" id="CAF1117658.1"/>
    </source>
</evidence>
<dbReference type="Proteomes" id="UP000663889">
    <property type="component" value="Unassembled WGS sequence"/>
</dbReference>
<dbReference type="EMBL" id="CAJNOT010000960">
    <property type="protein sequence ID" value="CAF1117658.1"/>
    <property type="molecule type" value="Genomic_DNA"/>
</dbReference>
<dbReference type="EMBL" id="CAJNOO010004769">
    <property type="protein sequence ID" value="CAF1393159.1"/>
    <property type="molecule type" value="Genomic_DNA"/>
</dbReference>
<evidence type="ECO:0000313" key="2">
    <source>
        <dbReference type="EMBL" id="CAF1194761.1"/>
    </source>
</evidence>
<evidence type="ECO:0000313" key="3">
    <source>
        <dbReference type="EMBL" id="CAF1393159.1"/>
    </source>
</evidence>
<sequence length="129" mass="14590">MGNKSSHVLKTQKSSLIITHMDDSKVSRTTSLPAIPLSLSAASLSCLAAEHHQIHDQESLDTWRTKALHTIDDLYEQKASHLRHEAHVSALLGQLRAIINEEMPRHGNEYLMNNHHMQQSQVNTNNLRE</sequence>
<dbReference type="Proteomes" id="UP000663882">
    <property type="component" value="Unassembled WGS sequence"/>
</dbReference>
<evidence type="ECO:0000313" key="4">
    <source>
        <dbReference type="Proteomes" id="UP000663882"/>
    </source>
</evidence>
<gene>
    <name evidence="3" type="ORF">RFH988_LOCUS34443</name>
    <name evidence="2" type="ORF">SEV965_LOCUS20801</name>
    <name evidence="1" type="ORF">ZHD862_LOCUS18458</name>
</gene>
<comment type="caution">
    <text evidence="3">The sequence shown here is derived from an EMBL/GenBank/DDBJ whole genome shotgun (WGS) entry which is preliminary data.</text>
</comment>
<dbReference type="OrthoDB" id="10009593at2759"/>